<dbReference type="STRING" id="733.B0186_02920"/>
<reference evidence="1 2" key="1">
    <citation type="submission" date="2018-06" db="EMBL/GenBank/DDBJ databases">
        <authorList>
            <consortium name="Pathogen Informatics"/>
            <person name="Doyle S."/>
        </authorList>
    </citation>
    <scope>NUCLEOTIDE SEQUENCE [LARGE SCALE GENOMIC DNA]</scope>
    <source>
        <strain evidence="1 2">NCTC1659</strain>
    </source>
</reference>
<sequence>MKRFVLLSLSFRLAGCLMMRPYPPQPEPYWYKEGATARDASTKLAKCKYDVGMNKVDPSGEISLIHSCMIADGFRWQVYPEDKKAWQEKVDALQKQGYQLY</sequence>
<organism evidence="1 2">
    <name type="scientific">Canicola haemoglobinophilus</name>
    <dbReference type="NCBI Taxonomy" id="733"/>
    <lineage>
        <taxon>Bacteria</taxon>
        <taxon>Pseudomonadati</taxon>
        <taxon>Pseudomonadota</taxon>
        <taxon>Gammaproteobacteria</taxon>
        <taxon>Pasteurellales</taxon>
        <taxon>Pasteurellaceae</taxon>
        <taxon>Canicola</taxon>
    </lineage>
</organism>
<keyword evidence="2" id="KW-1185">Reference proteome</keyword>
<dbReference type="AlphaFoldDB" id="A0A1V4B280"/>
<evidence type="ECO:0000313" key="2">
    <source>
        <dbReference type="Proteomes" id="UP000254329"/>
    </source>
</evidence>
<gene>
    <name evidence="1" type="ORF">NCTC1659_01089</name>
</gene>
<dbReference type="Proteomes" id="UP000254329">
    <property type="component" value="Unassembled WGS sequence"/>
</dbReference>
<name>A0A1V4B280_9PAST</name>
<proteinExistence type="predicted"/>
<accession>A0A1V4B280</accession>
<evidence type="ECO:0000313" key="1">
    <source>
        <dbReference type="EMBL" id="STO59824.1"/>
    </source>
</evidence>
<protein>
    <submittedName>
        <fullName evidence="1">Uncharacterized protein</fullName>
    </submittedName>
</protein>
<dbReference type="RefSeq" id="WP_078217904.1">
    <property type="nucleotide sequence ID" value="NZ_MUXZ01000008.1"/>
</dbReference>
<dbReference type="EMBL" id="UGHF01000001">
    <property type="protein sequence ID" value="STO59824.1"/>
    <property type="molecule type" value="Genomic_DNA"/>
</dbReference>